<dbReference type="AlphaFoldDB" id="A0A9P9I8E2"/>
<accession>A0A9P9I8E2</accession>
<protein>
    <recommendedName>
        <fullName evidence="1">PD-(D/E)XK nuclease-like domain-containing protein</fullName>
    </recommendedName>
</protein>
<proteinExistence type="predicted"/>
<comment type="caution">
    <text evidence="2">The sequence shown here is derived from an EMBL/GenBank/DDBJ whole genome shotgun (WGS) entry which is preliminary data.</text>
</comment>
<dbReference type="InterPro" id="IPR046797">
    <property type="entry name" value="PDDEXK_12"/>
</dbReference>
<feature type="domain" description="PD-(D/E)XK nuclease-like" evidence="1">
    <location>
        <begin position="10"/>
        <end position="130"/>
    </location>
</feature>
<sequence length="151" mass="17005">MDDVDPRGREDLLVELDTVREINKASRRCVKENESEPEWNNSVHGALLRLALKNSNGASFRYITTARIDPQYVPAHSSGFVVSSKMVDYAIYLETGESQSSDSSTPKPLYEKISALTTDITQSINHTSYLRSHIRFNTFGTAATLWIPMYT</sequence>
<evidence type="ECO:0000313" key="3">
    <source>
        <dbReference type="Proteomes" id="UP000700596"/>
    </source>
</evidence>
<organism evidence="2 3">
    <name type="scientific">Dendryphion nanum</name>
    <dbReference type="NCBI Taxonomy" id="256645"/>
    <lineage>
        <taxon>Eukaryota</taxon>
        <taxon>Fungi</taxon>
        <taxon>Dikarya</taxon>
        <taxon>Ascomycota</taxon>
        <taxon>Pezizomycotina</taxon>
        <taxon>Dothideomycetes</taxon>
        <taxon>Pleosporomycetidae</taxon>
        <taxon>Pleosporales</taxon>
        <taxon>Torulaceae</taxon>
        <taxon>Dendryphion</taxon>
    </lineage>
</organism>
<evidence type="ECO:0000259" key="1">
    <source>
        <dbReference type="Pfam" id="PF20516"/>
    </source>
</evidence>
<dbReference type="Proteomes" id="UP000700596">
    <property type="component" value="Unassembled WGS sequence"/>
</dbReference>
<keyword evidence="3" id="KW-1185">Reference proteome</keyword>
<dbReference type="Pfam" id="PF20516">
    <property type="entry name" value="PDDEXK_12"/>
    <property type="match status" value="1"/>
</dbReference>
<reference evidence="2" key="1">
    <citation type="journal article" date="2021" name="Nat. Commun.">
        <title>Genetic determinants of endophytism in the Arabidopsis root mycobiome.</title>
        <authorList>
            <person name="Mesny F."/>
            <person name="Miyauchi S."/>
            <person name="Thiergart T."/>
            <person name="Pickel B."/>
            <person name="Atanasova L."/>
            <person name="Karlsson M."/>
            <person name="Huettel B."/>
            <person name="Barry K.W."/>
            <person name="Haridas S."/>
            <person name="Chen C."/>
            <person name="Bauer D."/>
            <person name="Andreopoulos W."/>
            <person name="Pangilinan J."/>
            <person name="LaButti K."/>
            <person name="Riley R."/>
            <person name="Lipzen A."/>
            <person name="Clum A."/>
            <person name="Drula E."/>
            <person name="Henrissat B."/>
            <person name="Kohler A."/>
            <person name="Grigoriev I.V."/>
            <person name="Martin F.M."/>
            <person name="Hacquard S."/>
        </authorList>
    </citation>
    <scope>NUCLEOTIDE SEQUENCE</scope>
    <source>
        <strain evidence="2">MPI-CAGE-CH-0243</strain>
    </source>
</reference>
<dbReference type="OrthoDB" id="3931290at2759"/>
<dbReference type="EMBL" id="JAGMWT010000023">
    <property type="protein sequence ID" value="KAH7111798.1"/>
    <property type="molecule type" value="Genomic_DNA"/>
</dbReference>
<gene>
    <name evidence="2" type="ORF">B0J11DRAFT_190403</name>
</gene>
<name>A0A9P9I8E2_9PLEO</name>
<evidence type="ECO:0000313" key="2">
    <source>
        <dbReference type="EMBL" id="KAH7111798.1"/>
    </source>
</evidence>